<keyword evidence="7" id="KW-1185">Reference proteome</keyword>
<feature type="domain" description="Lipoyl-binding" evidence="5">
    <location>
        <begin position="22"/>
        <end position="104"/>
    </location>
</feature>
<dbReference type="InterPro" id="IPR011053">
    <property type="entry name" value="Single_hybrid_motif"/>
</dbReference>
<dbReference type="NCBIfam" id="NF002270">
    <property type="entry name" value="PRK01202.1"/>
    <property type="match status" value="1"/>
</dbReference>
<organism evidence="6 7">
    <name type="scientific">Thermosinus carboxydivorans Nor1</name>
    <dbReference type="NCBI Taxonomy" id="401526"/>
    <lineage>
        <taxon>Bacteria</taxon>
        <taxon>Bacillati</taxon>
        <taxon>Bacillota</taxon>
        <taxon>Negativicutes</taxon>
        <taxon>Selenomonadales</taxon>
        <taxon>Sporomusaceae</taxon>
        <taxon>Thermosinus</taxon>
    </lineage>
</organism>
<dbReference type="HAMAP" id="MF_00272">
    <property type="entry name" value="GcvH"/>
    <property type="match status" value="1"/>
</dbReference>
<dbReference type="Gene3D" id="2.40.50.100">
    <property type="match status" value="1"/>
</dbReference>
<feature type="modified residue" description="N6-lipoyllysine" evidence="3 4">
    <location>
        <position position="63"/>
    </location>
</feature>
<comment type="caution">
    <text evidence="6">The sequence shown here is derived from an EMBL/GenBank/DDBJ whole genome shotgun (WGS) entry which is preliminary data.</text>
</comment>
<dbReference type="EMBL" id="AAWL01000001">
    <property type="protein sequence ID" value="EAX48993.1"/>
    <property type="molecule type" value="Genomic_DNA"/>
</dbReference>
<comment type="cofactor">
    <cofactor evidence="3">
        <name>(R)-lipoate</name>
        <dbReference type="ChEBI" id="CHEBI:83088"/>
    </cofactor>
    <text evidence="3">Binds 1 lipoyl cofactor covalently.</text>
</comment>
<proteinExistence type="inferred from homology"/>
<dbReference type="InterPro" id="IPR017453">
    <property type="entry name" value="GCV_H_sub"/>
</dbReference>
<name>A1HMF3_9FIRM</name>
<dbReference type="InterPro" id="IPR002930">
    <property type="entry name" value="GCV_H"/>
</dbReference>
<evidence type="ECO:0000313" key="7">
    <source>
        <dbReference type="Proteomes" id="UP000005139"/>
    </source>
</evidence>
<dbReference type="PANTHER" id="PTHR11715:SF3">
    <property type="entry name" value="GLYCINE CLEAVAGE SYSTEM H PROTEIN-RELATED"/>
    <property type="match status" value="1"/>
</dbReference>
<sequence length="128" mass="13963">MNIPQELKYTKDHEWVRVEGTRAVVGITDYAQHELGDIVFIEVPAVGKKVKAHGNLSVVESVKAVSDIYAPVSGTVVEVNEALNDRPEVVNQDPYGEGWLAVIELDDASELEGLLSAEDYRALTEGGK</sequence>
<reference evidence="6 7" key="1">
    <citation type="submission" date="2007-01" db="EMBL/GenBank/DDBJ databases">
        <title>Annotation of the draft genome assembly of Thermosinus carboxydivorans Nor1.</title>
        <authorList>
            <consortium name="US DOE Joint Genome Institute (JGI-ORNL)"/>
            <person name="Larimer F."/>
            <person name="Land M."/>
            <person name="Hauser L."/>
        </authorList>
    </citation>
    <scope>NUCLEOTIDE SEQUENCE [LARGE SCALE GENOMIC DNA]</scope>
    <source>
        <strain evidence="6 7">Nor1</strain>
    </source>
</reference>
<dbReference type="InterPro" id="IPR033753">
    <property type="entry name" value="GCV_H/Fam206"/>
</dbReference>
<comment type="function">
    <text evidence="3">The glycine cleavage system catalyzes the degradation of glycine. The H protein shuttles the methylamine group of glycine from the P protein to the T protein.</text>
</comment>
<evidence type="ECO:0000256" key="3">
    <source>
        <dbReference type="HAMAP-Rule" id="MF_00272"/>
    </source>
</evidence>
<evidence type="ECO:0000256" key="4">
    <source>
        <dbReference type="PIRSR" id="PIRSR617453-50"/>
    </source>
</evidence>
<dbReference type="RefSeq" id="WP_007288199.1">
    <property type="nucleotide sequence ID" value="NZ_AAWL01000001.1"/>
</dbReference>
<gene>
    <name evidence="3" type="primary">gcvH</name>
    <name evidence="6" type="ORF">TcarDRAFT_2682</name>
</gene>
<dbReference type="GO" id="GO:0005829">
    <property type="term" value="C:cytosol"/>
    <property type="evidence" value="ECO:0007669"/>
    <property type="project" value="TreeGrafter"/>
</dbReference>
<dbReference type="PANTHER" id="PTHR11715">
    <property type="entry name" value="GLYCINE CLEAVAGE SYSTEM H PROTEIN"/>
    <property type="match status" value="1"/>
</dbReference>
<dbReference type="SUPFAM" id="SSF51230">
    <property type="entry name" value="Single hybrid motif"/>
    <property type="match status" value="1"/>
</dbReference>
<keyword evidence="2 3" id="KW-0450">Lipoyl</keyword>
<dbReference type="Proteomes" id="UP000005139">
    <property type="component" value="Unassembled WGS sequence"/>
</dbReference>
<dbReference type="eggNOG" id="COG0509">
    <property type="taxonomic scope" value="Bacteria"/>
</dbReference>
<reference evidence="6 7" key="2">
    <citation type="submission" date="2007-01" db="EMBL/GenBank/DDBJ databases">
        <title>Sequencing of the draft genome and assembly of Thermosinus carboxydivorans Nor1.</title>
        <authorList>
            <consortium name="US DOE Joint Genome Institute (JGI-PGF)"/>
            <person name="Copeland A."/>
            <person name="Lucas S."/>
            <person name="Lapidus A."/>
            <person name="Barry K."/>
            <person name="Glavina del Rio T."/>
            <person name="Dalin E."/>
            <person name="Tice H."/>
            <person name="Bruce D."/>
            <person name="Pitluck S."/>
            <person name="Richardson P."/>
        </authorList>
    </citation>
    <scope>NUCLEOTIDE SEQUENCE [LARGE SCALE GENOMIC DNA]</scope>
    <source>
        <strain evidence="6 7">Nor1</strain>
    </source>
</reference>
<accession>A1HMF3</accession>
<dbReference type="GO" id="GO:0019464">
    <property type="term" value="P:glycine decarboxylation via glycine cleavage system"/>
    <property type="evidence" value="ECO:0007669"/>
    <property type="project" value="UniProtKB-UniRule"/>
</dbReference>
<dbReference type="OrthoDB" id="9796712at2"/>
<comment type="subunit">
    <text evidence="3">The glycine cleavage system is composed of four proteins: P, T, L and H.</text>
</comment>
<dbReference type="PROSITE" id="PS50968">
    <property type="entry name" value="BIOTINYL_LIPOYL"/>
    <property type="match status" value="1"/>
</dbReference>
<dbReference type="InterPro" id="IPR003016">
    <property type="entry name" value="2-oxoA_DH_lipoyl-BS"/>
</dbReference>
<dbReference type="PROSITE" id="PS00189">
    <property type="entry name" value="LIPOYL"/>
    <property type="match status" value="1"/>
</dbReference>
<evidence type="ECO:0000259" key="5">
    <source>
        <dbReference type="PROSITE" id="PS50968"/>
    </source>
</evidence>
<dbReference type="AlphaFoldDB" id="A1HMF3"/>
<dbReference type="GO" id="GO:0005960">
    <property type="term" value="C:glycine cleavage complex"/>
    <property type="evidence" value="ECO:0007669"/>
    <property type="project" value="InterPro"/>
</dbReference>
<evidence type="ECO:0000256" key="2">
    <source>
        <dbReference type="ARBA" id="ARBA00022823"/>
    </source>
</evidence>
<dbReference type="NCBIfam" id="TIGR00527">
    <property type="entry name" value="gcvH"/>
    <property type="match status" value="1"/>
</dbReference>
<dbReference type="Pfam" id="PF01597">
    <property type="entry name" value="GCV_H"/>
    <property type="match status" value="1"/>
</dbReference>
<dbReference type="InterPro" id="IPR000089">
    <property type="entry name" value="Biotin_lipoyl"/>
</dbReference>
<dbReference type="GO" id="GO:0009249">
    <property type="term" value="P:protein lipoylation"/>
    <property type="evidence" value="ECO:0007669"/>
    <property type="project" value="TreeGrafter"/>
</dbReference>
<evidence type="ECO:0000313" key="6">
    <source>
        <dbReference type="EMBL" id="EAX48993.1"/>
    </source>
</evidence>
<comment type="similarity">
    <text evidence="1 3">Belongs to the GcvH family.</text>
</comment>
<protein>
    <recommendedName>
        <fullName evidence="3">Glycine cleavage system H protein</fullName>
    </recommendedName>
</protein>
<dbReference type="CDD" id="cd06848">
    <property type="entry name" value="GCS_H"/>
    <property type="match status" value="1"/>
</dbReference>
<evidence type="ECO:0000256" key="1">
    <source>
        <dbReference type="ARBA" id="ARBA00009249"/>
    </source>
</evidence>